<organism evidence="1 2">
    <name type="scientific">Opisthorchis felineus</name>
    <dbReference type="NCBI Taxonomy" id="147828"/>
    <lineage>
        <taxon>Eukaryota</taxon>
        <taxon>Metazoa</taxon>
        <taxon>Spiralia</taxon>
        <taxon>Lophotrochozoa</taxon>
        <taxon>Platyhelminthes</taxon>
        <taxon>Trematoda</taxon>
        <taxon>Digenea</taxon>
        <taxon>Opisthorchiida</taxon>
        <taxon>Opisthorchiata</taxon>
        <taxon>Opisthorchiidae</taxon>
        <taxon>Opisthorchis</taxon>
    </lineage>
</organism>
<reference evidence="1 2" key="1">
    <citation type="journal article" date="2019" name="BMC Genomics">
        <title>New insights from Opisthorchis felineus genome: update on genomics of the epidemiologically important liver flukes.</title>
        <authorList>
            <person name="Ershov N.I."/>
            <person name="Mordvinov V.A."/>
            <person name="Prokhortchouk E.B."/>
            <person name="Pakharukova M.Y."/>
            <person name="Gunbin K.V."/>
            <person name="Ustyantsev K."/>
            <person name="Genaev M.A."/>
            <person name="Blinov A.G."/>
            <person name="Mazur A."/>
            <person name="Boulygina E."/>
            <person name="Tsygankova S."/>
            <person name="Khrameeva E."/>
            <person name="Chekanov N."/>
            <person name="Fan G."/>
            <person name="Xiao A."/>
            <person name="Zhang H."/>
            <person name="Xu X."/>
            <person name="Yang H."/>
            <person name="Solovyev V."/>
            <person name="Lee S.M."/>
            <person name="Liu X."/>
            <person name="Afonnikov D.A."/>
            <person name="Skryabin K.G."/>
        </authorList>
    </citation>
    <scope>NUCLEOTIDE SEQUENCE [LARGE SCALE GENOMIC DNA]</scope>
    <source>
        <strain evidence="1">AK-0245</strain>
        <tissue evidence="1">Whole organism</tissue>
    </source>
</reference>
<dbReference type="EMBL" id="SJOL01005397">
    <property type="protein sequence ID" value="TGZ70411.1"/>
    <property type="molecule type" value="Genomic_DNA"/>
</dbReference>
<gene>
    <name evidence="1" type="ORF">CRM22_003213</name>
</gene>
<protein>
    <submittedName>
        <fullName evidence="1">Uncharacterized protein</fullName>
    </submittedName>
</protein>
<evidence type="ECO:0000313" key="1">
    <source>
        <dbReference type="EMBL" id="TGZ70411.1"/>
    </source>
</evidence>
<dbReference type="AlphaFoldDB" id="A0A4S2M2C1"/>
<keyword evidence="2" id="KW-1185">Reference proteome</keyword>
<comment type="caution">
    <text evidence="1">The sequence shown here is derived from an EMBL/GenBank/DDBJ whole genome shotgun (WGS) entry which is preliminary data.</text>
</comment>
<sequence length="107" mass="12315">MYFFLIHPVCPPLEKYLNFDWISICHLSSSIPSLVPTDKPVVVHRPPLLQPYCAPHLCDLTERWQSSYLCNIVNIPPAFVYLALEHIINLSQLILVSMIFFVPHVSI</sequence>
<accession>A0A4S2M2C1</accession>
<proteinExistence type="predicted"/>
<dbReference type="Proteomes" id="UP000308267">
    <property type="component" value="Unassembled WGS sequence"/>
</dbReference>
<evidence type="ECO:0000313" key="2">
    <source>
        <dbReference type="Proteomes" id="UP000308267"/>
    </source>
</evidence>
<name>A0A4S2M2C1_OPIFE</name>